<sequence>MYQHLFNQMNYKDLKKLMIELNVRAEEFTEACNEIEACIQEGEDIPDIFVTEYESTVEKLMEFKRNINIKKELLGLQFDDNHSLSSRKSDRSQYSHNNKEERQKKAIVDAKVLEMKVQKTTGI</sequence>
<organism evidence="2 3">
    <name type="scientific">Lottia gigantea</name>
    <name type="common">Giant owl limpet</name>
    <dbReference type="NCBI Taxonomy" id="225164"/>
    <lineage>
        <taxon>Eukaryota</taxon>
        <taxon>Metazoa</taxon>
        <taxon>Spiralia</taxon>
        <taxon>Lophotrochozoa</taxon>
        <taxon>Mollusca</taxon>
        <taxon>Gastropoda</taxon>
        <taxon>Patellogastropoda</taxon>
        <taxon>Lottioidea</taxon>
        <taxon>Lottiidae</taxon>
        <taxon>Lottia</taxon>
    </lineage>
</organism>
<keyword evidence="3" id="KW-1185">Reference proteome</keyword>
<dbReference type="EMBL" id="KB201750">
    <property type="protein sequence ID" value="ESO94769.1"/>
    <property type="molecule type" value="Genomic_DNA"/>
</dbReference>
<protein>
    <submittedName>
        <fullName evidence="2">Uncharacterized protein</fullName>
    </submittedName>
</protein>
<dbReference type="CTD" id="20238583"/>
<gene>
    <name evidence="2" type="ORF">LOTGIDRAFT_161018</name>
</gene>
<feature type="region of interest" description="Disordered" evidence="1">
    <location>
        <begin position="81"/>
        <end position="105"/>
    </location>
</feature>
<dbReference type="Proteomes" id="UP000030746">
    <property type="component" value="Unassembled WGS sequence"/>
</dbReference>
<dbReference type="RefSeq" id="XP_009054510.1">
    <property type="nucleotide sequence ID" value="XM_009056262.1"/>
</dbReference>
<accession>V4C021</accession>
<proteinExistence type="predicted"/>
<dbReference type="AlphaFoldDB" id="V4C021"/>
<dbReference type="HOGENOM" id="CLU_2017825_0_0_1"/>
<dbReference type="GeneID" id="20238583"/>
<evidence type="ECO:0000313" key="2">
    <source>
        <dbReference type="EMBL" id="ESO94769.1"/>
    </source>
</evidence>
<reference evidence="2 3" key="1">
    <citation type="journal article" date="2013" name="Nature">
        <title>Insights into bilaterian evolution from three spiralian genomes.</title>
        <authorList>
            <person name="Simakov O."/>
            <person name="Marletaz F."/>
            <person name="Cho S.J."/>
            <person name="Edsinger-Gonzales E."/>
            <person name="Havlak P."/>
            <person name="Hellsten U."/>
            <person name="Kuo D.H."/>
            <person name="Larsson T."/>
            <person name="Lv J."/>
            <person name="Arendt D."/>
            <person name="Savage R."/>
            <person name="Osoegawa K."/>
            <person name="de Jong P."/>
            <person name="Grimwood J."/>
            <person name="Chapman J.A."/>
            <person name="Shapiro H."/>
            <person name="Aerts A."/>
            <person name="Otillar R.P."/>
            <person name="Terry A.Y."/>
            <person name="Boore J.L."/>
            <person name="Grigoriev I.V."/>
            <person name="Lindberg D.R."/>
            <person name="Seaver E.C."/>
            <person name="Weisblat D.A."/>
            <person name="Putnam N.H."/>
            <person name="Rokhsar D.S."/>
        </authorList>
    </citation>
    <scope>NUCLEOTIDE SEQUENCE [LARGE SCALE GENOMIC DNA]</scope>
</reference>
<evidence type="ECO:0000313" key="3">
    <source>
        <dbReference type="Proteomes" id="UP000030746"/>
    </source>
</evidence>
<dbReference type="KEGG" id="lgi:LOTGIDRAFT_161018"/>
<evidence type="ECO:0000256" key="1">
    <source>
        <dbReference type="SAM" id="MobiDB-lite"/>
    </source>
</evidence>
<name>V4C021_LOTGI</name>